<reference evidence="2" key="1">
    <citation type="journal article" date="2023" name="Front. Plant Sci.">
        <title>Chromosomal-level genome assembly of Melastoma candidum provides insights into trichome evolution.</title>
        <authorList>
            <person name="Zhong Y."/>
            <person name="Wu W."/>
            <person name="Sun C."/>
            <person name="Zou P."/>
            <person name="Liu Y."/>
            <person name="Dai S."/>
            <person name="Zhou R."/>
        </authorList>
    </citation>
    <scope>NUCLEOTIDE SEQUENCE [LARGE SCALE GENOMIC DNA]</scope>
</reference>
<comment type="caution">
    <text evidence="1">The sequence shown here is derived from an EMBL/GenBank/DDBJ whole genome shotgun (WGS) entry which is preliminary data.</text>
</comment>
<dbReference type="Proteomes" id="UP001057402">
    <property type="component" value="Chromosome 4"/>
</dbReference>
<keyword evidence="2" id="KW-1185">Reference proteome</keyword>
<accession>A0ACB9R1B4</accession>
<evidence type="ECO:0000313" key="1">
    <source>
        <dbReference type="EMBL" id="KAI4372685.1"/>
    </source>
</evidence>
<evidence type="ECO:0000313" key="2">
    <source>
        <dbReference type="Proteomes" id="UP001057402"/>
    </source>
</evidence>
<sequence length="340" mass="37625">MASWTWLSLLSFICTVGTYFTLIGVASCLPFVVFHGISDKCTNEGVTKFTELLSNWSGIDGQCVEIGDGSWDSWTMPLMEQMNIACEKVKNMSELTDGYNIIGLSQGAVIGRAVIELCDGPQVNNFISLAGPHAGIASVPFCPSGIICTLLDDLLKADIYSEYVQKHLAPSNYVKVPTDMTKYLDGCKFLPDLNNELVNRTNSTYKERFTSLQNLVLIMFEQDKVLIPKETSLFGYYPDGTEDVVLPARNTTLYTEDWIGLKTLDEAGKVQFINVSGGHLDISETDMKKYVLPYLVDNSLVQTTEMMGLPSNSFITRISSVFSSRLAGWGREESMLLSVV</sequence>
<organism evidence="1 2">
    <name type="scientific">Melastoma candidum</name>
    <dbReference type="NCBI Taxonomy" id="119954"/>
    <lineage>
        <taxon>Eukaryota</taxon>
        <taxon>Viridiplantae</taxon>
        <taxon>Streptophyta</taxon>
        <taxon>Embryophyta</taxon>
        <taxon>Tracheophyta</taxon>
        <taxon>Spermatophyta</taxon>
        <taxon>Magnoliopsida</taxon>
        <taxon>eudicotyledons</taxon>
        <taxon>Gunneridae</taxon>
        <taxon>Pentapetalae</taxon>
        <taxon>rosids</taxon>
        <taxon>malvids</taxon>
        <taxon>Myrtales</taxon>
        <taxon>Melastomataceae</taxon>
        <taxon>Melastomatoideae</taxon>
        <taxon>Melastomateae</taxon>
        <taxon>Melastoma</taxon>
    </lineage>
</organism>
<name>A0ACB9R1B4_9MYRT</name>
<dbReference type="EMBL" id="CM042883">
    <property type="protein sequence ID" value="KAI4372685.1"/>
    <property type="molecule type" value="Genomic_DNA"/>
</dbReference>
<proteinExistence type="predicted"/>
<protein>
    <submittedName>
        <fullName evidence="1">Uncharacterized protein</fullName>
    </submittedName>
</protein>
<gene>
    <name evidence="1" type="ORF">MLD38_010885</name>
</gene>